<evidence type="ECO:0000256" key="2">
    <source>
        <dbReference type="ARBA" id="ARBA00022729"/>
    </source>
</evidence>
<dbReference type="PROSITE" id="PS51041">
    <property type="entry name" value="EMI"/>
    <property type="match status" value="1"/>
</dbReference>
<keyword evidence="6" id="KW-0472">Membrane</keyword>
<protein>
    <recommendedName>
        <fullName evidence="12">EMI domain-containing protein</fullName>
    </recommendedName>
</protein>
<dbReference type="AlphaFoldDB" id="T1K2P7"/>
<evidence type="ECO:0000256" key="7">
    <source>
        <dbReference type="SAM" id="SignalP"/>
    </source>
</evidence>
<dbReference type="HOGENOM" id="CLU_540070_0_0_1"/>
<sequence>MFIYFIVNVLLTFQLSYSIDGPNVCTKESKQFKKVNVPAKLPFEVKTFKWCAEIPFRCPQTRIEYRDSFLTQIKEVTFNESICCPGYAEFNDRCIPVCSSQCIHGICIEPNKCDCEAGWSGDVCNISCPDGKSGNNCSSQCNCRNGATCDAVSGICECKPGWTGKDCSKPCLKGYFGLGCSQKCICLNEGACNPITGECKCRAGFKGEYCQDDCAPNELDPECNRQGLCANNGIRNAFTGECECQPGYIGTHCENPCPSGTYGYGCSKECKCPSYDCDHEFGCRSSRMYPIPIQSASFYRDEGFISVNPILLTVSCLLLLIVCLALLALLRYRRRVKDLSKERAYVTYVANKDASDQFENPVYSFENSLGDKLRPLSFPLPSPINDLSLCNKKWDKHQFSGLESNSPSHQPFRNQSPHSYHRHDHPRTSYDQGCSSNCRLNICDQASNLYVNQELSKSSDSLYKEPIYAEIRSKDFEDDHHQIPDHYDRPRPINKILNNDLNHSSEHI</sequence>
<evidence type="ECO:0000256" key="4">
    <source>
        <dbReference type="PROSITE-ProRule" id="PRU00076"/>
    </source>
</evidence>
<evidence type="ECO:0000256" key="6">
    <source>
        <dbReference type="SAM" id="Phobius"/>
    </source>
</evidence>
<name>T1K2P7_TETUR</name>
<dbReference type="Gene3D" id="2.10.25.10">
    <property type="entry name" value="Laminin"/>
    <property type="match status" value="2"/>
</dbReference>
<feature type="transmembrane region" description="Helical" evidence="6">
    <location>
        <begin position="310"/>
        <end position="330"/>
    </location>
</feature>
<dbReference type="InterPro" id="IPR011489">
    <property type="entry name" value="EMI_domain"/>
</dbReference>
<dbReference type="PROSITE" id="PS50026">
    <property type="entry name" value="EGF_3"/>
    <property type="match status" value="2"/>
</dbReference>
<dbReference type="InterPro" id="IPR042635">
    <property type="entry name" value="MEGF10/SREC1/2-like"/>
</dbReference>
<evidence type="ECO:0000313" key="11">
    <source>
        <dbReference type="Proteomes" id="UP000015104"/>
    </source>
</evidence>
<dbReference type="CDD" id="cd00055">
    <property type="entry name" value="EGF_Lam"/>
    <property type="match status" value="1"/>
</dbReference>
<dbReference type="EnsemblMetazoa" id="tetur04g05840.1">
    <property type="protein sequence ID" value="tetur04g05840.1"/>
    <property type="gene ID" value="tetur04g05840"/>
</dbReference>
<gene>
    <name evidence="10" type="primary">107359974</name>
</gene>
<dbReference type="SMART" id="SM00180">
    <property type="entry name" value="EGF_Lam"/>
    <property type="match status" value="3"/>
</dbReference>
<feature type="domain" description="EMI" evidence="9">
    <location>
        <begin position="21"/>
        <end position="96"/>
    </location>
</feature>
<keyword evidence="6" id="KW-1133">Transmembrane helix</keyword>
<reference evidence="11" key="1">
    <citation type="submission" date="2011-08" db="EMBL/GenBank/DDBJ databases">
        <authorList>
            <person name="Rombauts S."/>
        </authorList>
    </citation>
    <scope>NUCLEOTIDE SEQUENCE</scope>
    <source>
        <strain evidence="11">London</strain>
    </source>
</reference>
<feature type="disulfide bond" evidence="4">
    <location>
        <begin position="158"/>
        <end position="167"/>
    </location>
</feature>
<dbReference type="eggNOG" id="KOG1218">
    <property type="taxonomic scope" value="Eukaryota"/>
</dbReference>
<evidence type="ECO:0000256" key="3">
    <source>
        <dbReference type="ARBA" id="ARBA00023157"/>
    </source>
</evidence>
<dbReference type="STRING" id="32264.T1K2P7"/>
<evidence type="ECO:0000259" key="8">
    <source>
        <dbReference type="PROSITE" id="PS50026"/>
    </source>
</evidence>
<proteinExistence type="predicted"/>
<dbReference type="PANTHER" id="PTHR24043">
    <property type="entry name" value="SCAVENGER RECEPTOR CLASS F"/>
    <property type="match status" value="1"/>
</dbReference>
<dbReference type="PRINTS" id="PR00011">
    <property type="entry name" value="EGFLAMININ"/>
</dbReference>
<evidence type="ECO:0008006" key="12">
    <source>
        <dbReference type="Google" id="ProtNLM"/>
    </source>
</evidence>
<dbReference type="Pfam" id="PF00053">
    <property type="entry name" value="EGF_laminin"/>
    <property type="match status" value="1"/>
</dbReference>
<dbReference type="PROSITE" id="PS00022">
    <property type="entry name" value="EGF_1"/>
    <property type="match status" value="4"/>
</dbReference>
<dbReference type="OrthoDB" id="18487at2759"/>
<dbReference type="GO" id="GO:0005044">
    <property type="term" value="F:scavenger receptor activity"/>
    <property type="evidence" value="ECO:0007669"/>
    <property type="project" value="InterPro"/>
</dbReference>
<keyword evidence="6" id="KW-0812">Transmembrane</keyword>
<evidence type="ECO:0000313" key="10">
    <source>
        <dbReference type="EnsemblMetazoa" id="tetur04g05840.1"/>
    </source>
</evidence>
<organism evidence="10 11">
    <name type="scientific">Tetranychus urticae</name>
    <name type="common">Two-spotted spider mite</name>
    <dbReference type="NCBI Taxonomy" id="32264"/>
    <lineage>
        <taxon>Eukaryota</taxon>
        <taxon>Metazoa</taxon>
        <taxon>Ecdysozoa</taxon>
        <taxon>Arthropoda</taxon>
        <taxon>Chelicerata</taxon>
        <taxon>Arachnida</taxon>
        <taxon>Acari</taxon>
        <taxon>Acariformes</taxon>
        <taxon>Trombidiformes</taxon>
        <taxon>Prostigmata</taxon>
        <taxon>Eleutherengona</taxon>
        <taxon>Raphignathae</taxon>
        <taxon>Tetranychoidea</taxon>
        <taxon>Tetranychidae</taxon>
        <taxon>Tetranychus</taxon>
    </lineage>
</organism>
<feature type="compositionally biased region" description="Polar residues" evidence="5">
    <location>
        <begin position="401"/>
        <end position="418"/>
    </location>
</feature>
<evidence type="ECO:0000256" key="5">
    <source>
        <dbReference type="SAM" id="MobiDB-lite"/>
    </source>
</evidence>
<dbReference type="Pfam" id="PF07974">
    <property type="entry name" value="EGF_2"/>
    <property type="match status" value="1"/>
</dbReference>
<reference evidence="10" key="2">
    <citation type="submission" date="2015-06" db="UniProtKB">
        <authorList>
            <consortium name="EnsemblMetazoa"/>
        </authorList>
    </citation>
    <scope>IDENTIFICATION</scope>
</reference>
<keyword evidence="2 7" id="KW-0732">Signal</keyword>
<feature type="domain" description="EGF-like" evidence="8">
    <location>
        <begin position="133"/>
        <end position="168"/>
    </location>
</feature>
<dbReference type="Gene3D" id="2.170.300.10">
    <property type="entry name" value="Tie2 ligand-binding domain superfamily"/>
    <property type="match status" value="1"/>
</dbReference>
<feature type="signal peptide" evidence="7">
    <location>
        <begin position="1"/>
        <end position="18"/>
    </location>
</feature>
<dbReference type="PANTHER" id="PTHR24043:SF8">
    <property type="entry name" value="EGF-LIKE DOMAIN-CONTAINING PROTEIN"/>
    <property type="match status" value="1"/>
</dbReference>
<feature type="domain" description="EGF-like" evidence="8">
    <location>
        <begin position="219"/>
        <end position="254"/>
    </location>
</feature>
<comment type="caution">
    <text evidence="4">Lacks conserved residue(s) required for the propagation of feature annotation.</text>
</comment>
<keyword evidence="1 4" id="KW-0245">EGF-like domain</keyword>
<keyword evidence="3 4" id="KW-1015">Disulfide bond</keyword>
<evidence type="ECO:0000259" key="9">
    <source>
        <dbReference type="PROSITE" id="PS51041"/>
    </source>
</evidence>
<feature type="region of interest" description="Disordered" evidence="5">
    <location>
        <begin position="401"/>
        <end position="428"/>
    </location>
</feature>
<dbReference type="SMART" id="SM00181">
    <property type="entry name" value="EGF"/>
    <property type="match status" value="4"/>
</dbReference>
<feature type="chain" id="PRO_5004580904" description="EMI domain-containing protein" evidence="7">
    <location>
        <begin position="19"/>
        <end position="508"/>
    </location>
</feature>
<dbReference type="InterPro" id="IPR000742">
    <property type="entry name" value="EGF"/>
</dbReference>
<accession>T1K2P7</accession>
<evidence type="ECO:0000256" key="1">
    <source>
        <dbReference type="ARBA" id="ARBA00022536"/>
    </source>
</evidence>
<dbReference type="Pfam" id="PF07546">
    <property type="entry name" value="EMI"/>
    <property type="match status" value="1"/>
</dbReference>
<dbReference type="InterPro" id="IPR013111">
    <property type="entry name" value="EGF_extracell"/>
</dbReference>
<dbReference type="Proteomes" id="UP000015104">
    <property type="component" value="Unassembled WGS sequence"/>
</dbReference>
<keyword evidence="11" id="KW-1185">Reference proteome</keyword>
<feature type="disulfide bond" evidence="4">
    <location>
        <begin position="244"/>
        <end position="253"/>
    </location>
</feature>
<dbReference type="InterPro" id="IPR002049">
    <property type="entry name" value="LE_dom"/>
</dbReference>
<dbReference type="EMBL" id="CAEY01001367">
    <property type="status" value="NOT_ANNOTATED_CDS"/>
    <property type="molecule type" value="Genomic_DNA"/>
</dbReference>